<keyword evidence="2" id="KW-0732">Signal</keyword>
<gene>
    <name evidence="7" type="ORF">chiPu_0019620</name>
</gene>
<feature type="disulfide bond" evidence="5">
    <location>
        <begin position="161"/>
        <end position="188"/>
    </location>
</feature>
<dbReference type="Proteomes" id="UP000287033">
    <property type="component" value="Unassembled WGS sequence"/>
</dbReference>
<feature type="domain" description="Sushi" evidence="6">
    <location>
        <begin position="900"/>
        <end position="956"/>
    </location>
</feature>
<protein>
    <recommendedName>
        <fullName evidence="6">Sushi domain-containing protein</fullName>
    </recommendedName>
</protein>
<sequence length="1159" mass="128393">MVWVANVTGDCINPPKLENGVWFHRTAQTSIQVGDRVIYKCNPGYIGKGPSRSIQCKDNSTWSPLLILCEPQSCGNPGEILNGYYRGTSSTLGSKVTFYCEKGYRLVGRTYRMCTANGWDGQIPRCEPGTCDDLPPILNGETPKPPNNEHWEIGMVAIFSCRGEYSLIGASDLVCTETGKWDKNPPTCKVVKCHPPPTIRNGHIVTGWRPPFKYQKGVTYACSEGYIMVGSKTIECRENNKYIPSPPRCIKSVDCQQPRTIANGNIVSAPRSTYKYRDRVTYSCNRGYVMVGNSIIECNENGRFDPEPPTCKLSIRCENLLAIHNGITPRPPYGGYWKYGMVATYSCNSGYSLIGADKLACTETGKWDNFPPTCKAIRCENLLAILNGITPRPPFGGYWKYGMVATYSCNSGYSLIGADKLVCTESGKWDNFPPTCKAIRCENLLAILNGITPRPPYGGYWKYGMVATFSCNSGYSLIGADKLTCTESGKWDNFPPTCKVTPCGNPGEIPNGYYKAPNKTVGNKVTFYCDIGYKMVGKDYRQCTAEGWDGEVPSCEPITCNDPEKIPHGYYRTPNKAFGDRVTYYCDIGYKIVDRDYRQCTSEGWKGDVPSCEPITCGNPGEIQNGYYSAPNKTIGSKVTFYCDIGYTMLGRDYRKCTFEGWDGEVPSCEPINCGVPAKILNGYYEVANKTFGRIVTFYCNVGYKIVGKDYQQCTAEGWVGDAPSCESINCGDPGSILNGYYKAPKWTVGSNVTFYCDIGYKIIGRDYRQCTAEGWDGEIPSCEPITCGHPGEILNGHYKTLNETVAKKVTVYCNFGYKLVGRAYRQCTAEGWDGDDPSCEPINCGDPGSIPNGYYKVSNWKVGSNVTFYCDIGYKIIGRDYRQCTAEGWDGEIPSCEPITCGHPGEIPNGQYKALNETVPNKVIFYCDTGYKVVGRAYRHCTAEGWDGDGPSCEPINCGNPGSLPNGYYKALNWTIGSHVTFYCDIGYKLIGRDYRQCTAEGWDGEVPLCEPITCGHPGKILHGHYKALNETVPNKVIFHCEFGFKMLGRAYRQCTADGWDGDVPTCEPINCGNPGSILHGYYKASKWTVGSNVTFYCDIGYKIIGRDYHQCTVDGWDGEVPSCEPITCDNPGEILNGHYMTPNETDGNKVFYYCDFG</sequence>
<feature type="disulfide bond" evidence="5">
    <location>
        <begin position="347"/>
        <end position="374"/>
    </location>
</feature>
<feature type="domain" description="Sushi" evidence="6">
    <location>
        <begin position="191"/>
        <end position="251"/>
    </location>
</feature>
<organism evidence="7 8">
    <name type="scientific">Chiloscyllium punctatum</name>
    <name type="common">Brownbanded bambooshark</name>
    <name type="synonym">Hemiscyllium punctatum</name>
    <dbReference type="NCBI Taxonomy" id="137246"/>
    <lineage>
        <taxon>Eukaryota</taxon>
        <taxon>Metazoa</taxon>
        <taxon>Chordata</taxon>
        <taxon>Craniata</taxon>
        <taxon>Vertebrata</taxon>
        <taxon>Chondrichthyes</taxon>
        <taxon>Elasmobranchii</taxon>
        <taxon>Galeomorphii</taxon>
        <taxon>Galeoidea</taxon>
        <taxon>Orectolobiformes</taxon>
        <taxon>Hemiscylliidae</taxon>
        <taxon>Chiloscyllium</taxon>
    </lineage>
</organism>
<feature type="domain" description="Sushi" evidence="6">
    <location>
        <begin position="786"/>
        <end position="842"/>
    </location>
</feature>
<dbReference type="Gene3D" id="2.10.70.10">
    <property type="entry name" value="Complement Module, domain 1"/>
    <property type="match status" value="19"/>
</dbReference>
<feature type="disulfide bond" evidence="5">
    <location>
        <begin position="255"/>
        <end position="298"/>
    </location>
</feature>
<name>A0A401RSM8_CHIPU</name>
<feature type="disulfide bond" evidence="5">
    <location>
        <begin position="193"/>
        <end position="236"/>
    </location>
</feature>
<feature type="disulfide bond" evidence="5">
    <location>
        <begin position="409"/>
        <end position="436"/>
    </location>
</feature>
<dbReference type="STRING" id="137246.A0A401RSM8"/>
<feature type="domain" description="Sushi" evidence="6">
    <location>
        <begin position="1014"/>
        <end position="1070"/>
    </location>
</feature>
<dbReference type="Pfam" id="PF00084">
    <property type="entry name" value="Sushi"/>
    <property type="match status" value="19"/>
</dbReference>
<evidence type="ECO:0000256" key="4">
    <source>
        <dbReference type="ARBA" id="ARBA00023157"/>
    </source>
</evidence>
<feature type="domain" description="Sushi" evidence="6">
    <location>
        <begin position="72"/>
        <end position="128"/>
    </location>
</feature>
<dbReference type="SMART" id="SM00032">
    <property type="entry name" value="CCP"/>
    <property type="match status" value="19"/>
</dbReference>
<feature type="domain" description="Sushi" evidence="6">
    <location>
        <begin position="501"/>
        <end position="557"/>
    </location>
</feature>
<reference evidence="7 8" key="1">
    <citation type="journal article" date="2018" name="Nat. Ecol. Evol.">
        <title>Shark genomes provide insights into elasmobranch evolution and the origin of vertebrates.</title>
        <authorList>
            <person name="Hara Y"/>
            <person name="Yamaguchi K"/>
            <person name="Onimaru K"/>
            <person name="Kadota M"/>
            <person name="Koyanagi M"/>
            <person name="Keeley SD"/>
            <person name="Tatsumi K"/>
            <person name="Tanaka K"/>
            <person name="Motone F"/>
            <person name="Kageyama Y"/>
            <person name="Nozu R"/>
            <person name="Adachi N"/>
            <person name="Nishimura O"/>
            <person name="Nakagawa R"/>
            <person name="Tanegashima C"/>
            <person name="Kiyatake I"/>
            <person name="Matsumoto R"/>
            <person name="Murakumo K"/>
            <person name="Nishida K"/>
            <person name="Terakita A"/>
            <person name="Kuratani S"/>
            <person name="Sato K"/>
            <person name="Hyodo S Kuraku.S."/>
        </authorList>
    </citation>
    <scope>NUCLEOTIDE SEQUENCE [LARGE SCALE GENOMIC DNA]</scope>
</reference>
<dbReference type="CDD" id="cd00033">
    <property type="entry name" value="CCP"/>
    <property type="match status" value="19"/>
</dbReference>
<dbReference type="PANTHER" id="PTHR45656:SF14">
    <property type="entry name" value="C4B-BINDING PROTEIN BETA CHAIN"/>
    <property type="match status" value="1"/>
</dbReference>
<evidence type="ECO:0000256" key="5">
    <source>
        <dbReference type="PROSITE-ProRule" id="PRU00302"/>
    </source>
</evidence>
<feature type="domain" description="Sushi" evidence="6">
    <location>
        <begin position="253"/>
        <end position="313"/>
    </location>
</feature>
<dbReference type="InterPro" id="IPR051277">
    <property type="entry name" value="SEZ6_CSMD_C4BPB_Regulators"/>
</dbReference>
<evidence type="ECO:0000313" key="7">
    <source>
        <dbReference type="EMBL" id="GCC21153.1"/>
    </source>
</evidence>
<feature type="disulfide bond" evidence="5">
    <location>
        <begin position="222"/>
        <end position="249"/>
    </location>
</feature>
<keyword evidence="4 5" id="KW-1015">Disulfide bond</keyword>
<keyword evidence="3" id="KW-0677">Repeat</keyword>
<dbReference type="PROSITE" id="PS50923">
    <property type="entry name" value="SUSHI"/>
    <property type="match status" value="19"/>
</dbReference>
<feature type="domain" description="Sushi" evidence="6">
    <location>
        <begin position="729"/>
        <end position="785"/>
    </location>
</feature>
<dbReference type="InterPro" id="IPR035976">
    <property type="entry name" value="Sushi/SCR/CCP_sf"/>
</dbReference>
<feature type="disulfide bond" evidence="5">
    <location>
        <begin position="471"/>
        <end position="498"/>
    </location>
</feature>
<accession>A0A401RSM8</accession>
<dbReference type="PANTHER" id="PTHR45656">
    <property type="entry name" value="PROTEIN CBR-CLEC-78"/>
    <property type="match status" value="1"/>
</dbReference>
<feature type="domain" description="Sushi" evidence="6">
    <location>
        <begin position="615"/>
        <end position="671"/>
    </location>
</feature>
<dbReference type="OMA" id="CKAKVIN"/>
<evidence type="ECO:0000256" key="1">
    <source>
        <dbReference type="ARBA" id="ARBA00022659"/>
    </source>
</evidence>
<feature type="domain" description="Sushi" evidence="6">
    <location>
        <begin position="1071"/>
        <end position="1127"/>
    </location>
</feature>
<feature type="domain" description="Sushi" evidence="6">
    <location>
        <begin position="9"/>
        <end position="71"/>
    </location>
</feature>
<dbReference type="EMBL" id="BEZZ01002081">
    <property type="protein sequence ID" value="GCC21153.1"/>
    <property type="molecule type" value="Genomic_DNA"/>
</dbReference>
<feature type="domain" description="Sushi" evidence="6">
    <location>
        <begin position="315"/>
        <end position="376"/>
    </location>
</feature>
<feature type="domain" description="Sushi" evidence="6">
    <location>
        <begin position="957"/>
        <end position="1013"/>
    </location>
</feature>
<feature type="domain" description="Sushi" evidence="6">
    <location>
        <begin position="843"/>
        <end position="899"/>
    </location>
</feature>
<proteinExistence type="predicted"/>
<feature type="domain" description="Sushi" evidence="6">
    <location>
        <begin position="377"/>
        <end position="438"/>
    </location>
</feature>
<comment type="caution">
    <text evidence="7">The sequence shown here is derived from an EMBL/GenBank/DDBJ whole genome shotgun (WGS) entry which is preliminary data.</text>
</comment>
<feature type="domain" description="Sushi" evidence="6">
    <location>
        <begin position="129"/>
        <end position="190"/>
    </location>
</feature>
<dbReference type="OrthoDB" id="5804959at2759"/>
<dbReference type="SUPFAM" id="SSF57535">
    <property type="entry name" value="Complement control module/SCR domain"/>
    <property type="match status" value="19"/>
</dbReference>
<feature type="domain" description="Sushi" evidence="6">
    <location>
        <begin position="558"/>
        <end position="614"/>
    </location>
</feature>
<dbReference type="AlphaFoldDB" id="A0A401RSM8"/>
<evidence type="ECO:0000259" key="6">
    <source>
        <dbReference type="PROSITE" id="PS50923"/>
    </source>
</evidence>
<comment type="caution">
    <text evidence="5">Lacks conserved residue(s) required for the propagation of feature annotation.</text>
</comment>
<feature type="domain" description="Sushi" evidence="6">
    <location>
        <begin position="439"/>
        <end position="500"/>
    </location>
</feature>
<feature type="domain" description="Sushi" evidence="6">
    <location>
        <begin position="672"/>
        <end position="728"/>
    </location>
</feature>
<evidence type="ECO:0000313" key="8">
    <source>
        <dbReference type="Proteomes" id="UP000287033"/>
    </source>
</evidence>
<dbReference type="InterPro" id="IPR000436">
    <property type="entry name" value="Sushi_SCR_CCP_dom"/>
</dbReference>
<keyword evidence="8" id="KW-1185">Reference proteome</keyword>
<evidence type="ECO:0000256" key="3">
    <source>
        <dbReference type="ARBA" id="ARBA00022737"/>
    </source>
</evidence>
<keyword evidence="1 5" id="KW-0768">Sushi</keyword>
<evidence type="ECO:0000256" key="2">
    <source>
        <dbReference type="ARBA" id="ARBA00022729"/>
    </source>
</evidence>
<feature type="disulfide bond" evidence="5">
    <location>
        <begin position="284"/>
        <end position="311"/>
    </location>
</feature>
<dbReference type="FunFam" id="2.10.70.10:FF:000014">
    <property type="entry name" value="Membrane cofactor protein"/>
    <property type="match status" value="2"/>
</dbReference>